<dbReference type="InterPro" id="IPR003395">
    <property type="entry name" value="RecF/RecN/SMC_N"/>
</dbReference>
<evidence type="ECO:0000256" key="1">
    <source>
        <dbReference type="SAM" id="Coils"/>
    </source>
</evidence>
<feature type="coiled-coil region" evidence="1">
    <location>
        <begin position="252"/>
        <end position="279"/>
    </location>
</feature>
<feature type="coiled-coil region" evidence="1">
    <location>
        <begin position="536"/>
        <end position="573"/>
    </location>
</feature>
<dbReference type="PATRIC" id="fig|56193.3.peg.787"/>
<name>A0A0M3AY18_9SPHN</name>
<feature type="domain" description="RecF/RecN/SMC N-terminal" evidence="2">
    <location>
        <begin position="6"/>
        <end position="995"/>
    </location>
</feature>
<dbReference type="Gene3D" id="3.40.50.300">
    <property type="entry name" value="P-loop containing nucleotide triphosphate hydrolases"/>
    <property type="match status" value="2"/>
</dbReference>
<dbReference type="PANTHER" id="PTHR32114:SF2">
    <property type="entry name" value="ABC TRANSPORTER ABCH.3"/>
    <property type="match status" value="1"/>
</dbReference>
<organism evidence="3 4">
    <name type="scientific">Sphingobium chungbukense</name>
    <dbReference type="NCBI Taxonomy" id="56193"/>
    <lineage>
        <taxon>Bacteria</taxon>
        <taxon>Pseudomonadati</taxon>
        <taxon>Pseudomonadota</taxon>
        <taxon>Alphaproteobacteria</taxon>
        <taxon>Sphingomonadales</taxon>
        <taxon>Sphingomonadaceae</taxon>
        <taxon>Sphingobium</taxon>
    </lineage>
</organism>
<sequence>MSKNIYLTRIKLAQFRSFASLDVELPPEPGVLVVHGSNGLGKSSLFDGLEWGLSDQIDHFRKARGVKKVGHYLARWREHPTDPTSVAMSFSDGETIERSLASPESVTSTLGGTVADITSYLRAASWRQSISALPNYLLLTHILGQSTLSRLTHRDAAERFDILKEAAQSRDVEAVATAIHGRGNTVTVRAFARRIEALEKEATRFAELLDQEERLWLAMQGSGAIDDARSLTMIAELRSLIGEATAGSRSTASSIADDLDRLEAALDRARVDLRDEQARLRQATQCVEAWRQHNSTRAVAQSALAETVEQLTTIAADRTSVSGEKAEAERAHASALAAAEVARVHLDRLVALRDVRRAAILSKSRLGDAAQPLREAESRLVDATAQLERAQRRSRIALRLDGEVTRIDEETDRLQDDADRISAWKAKDQSIQTLSAALTDLENQHPGLTDRLRDAEAAMTAAATDVEAQSRTLSLLRETATSLAGAVATIAATLPEDACDCPVCATHFGEASELRARVGGAAERLNPALLSQEEGLAASRRRLQDLQSRVEELRSALRQIQFQRSELAAARDQGSKLFDRITHLGDVTTDFDAFMRGLGTEQQRLKSRRARKMVWIQRLRAASGADLQNEIQRLTRLRDKQKATRDSCARAIEDGQSTLDSHEARIQGLEEQLGLSAPLSGPPLGSAIDTARNRHQQTLDVVAEARSAADFAIERLRRIDASEAATSARRRELERQLAEVDAQLRLVAEKWADLGFSSAPPTDDDVSDRSAKTADHARDLAAAGDGLERLRAGRRAWASQVTHRAALDGLREAIDAAPNSGRDEIRLAAQQLRDAKTLAAAETREVKVIAQSASQDLLNELDDFNAEYIQPLDTLMKRINQAILTDPRVGIDLQVKKKKIEQNAVKAGDLPSNLDDIDPVLIHSEGQMSALAVSLLCAASITFPWSRWPALILDDPMQHNDAIHTAAFADLVCNLVEQRDYQIFLSTHDQAQAEFLQRKCAARGVPCGVLSLLGTGRDGVETEFRPATARGSGSVANTSSIG</sequence>
<evidence type="ECO:0000259" key="2">
    <source>
        <dbReference type="Pfam" id="PF02463"/>
    </source>
</evidence>
<proteinExistence type="predicted"/>
<protein>
    <recommendedName>
        <fullName evidence="2">RecF/RecN/SMC N-terminal domain-containing protein</fullName>
    </recommendedName>
</protein>
<evidence type="ECO:0000313" key="4">
    <source>
        <dbReference type="Proteomes" id="UP000033874"/>
    </source>
</evidence>
<reference evidence="3 4" key="1">
    <citation type="submission" date="2015-04" db="EMBL/GenBank/DDBJ databases">
        <title>Genome sequence of aromatic hydrocarbons-degrading Sphingobium chungbukense DJ77.</title>
        <authorList>
            <person name="Kim Y.-C."/>
            <person name="Chae J.-C."/>
        </authorList>
    </citation>
    <scope>NUCLEOTIDE SEQUENCE [LARGE SCALE GENOMIC DNA]</scope>
    <source>
        <strain evidence="3 4">DJ77</strain>
    </source>
</reference>
<dbReference type="STRING" id="56193.YP76_03845"/>
<dbReference type="EMBL" id="LBIC01000001">
    <property type="protein sequence ID" value="KKW93806.1"/>
    <property type="molecule type" value="Genomic_DNA"/>
</dbReference>
<dbReference type="Proteomes" id="UP000033874">
    <property type="component" value="Unassembled WGS sequence"/>
</dbReference>
<gene>
    <name evidence="3" type="ORF">YP76_03845</name>
</gene>
<dbReference type="AlphaFoldDB" id="A0A0M3AY18"/>
<dbReference type="SUPFAM" id="SSF52540">
    <property type="entry name" value="P-loop containing nucleoside triphosphate hydrolases"/>
    <property type="match status" value="1"/>
</dbReference>
<evidence type="ECO:0000313" key="3">
    <source>
        <dbReference type="EMBL" id="KKW93806.1"/>
    </source>
</evidence>
<dbReference type="RefSeq" id="WP_046762242.1">
    <property type="nucleotide sequence ID" value="NZ_LBIC01000001.1"/>
</dbReference>
<feature type="coiled-coil region" evidence="1">
    <location>
        <begin position="624"/>
        <end position="672"/>
    </location>
</feature>
<comment type="caution">
    <text evidence="3">The sequence shown here is derived from an EMBL/GenBank/DDBJ whole genome shotgun (WGS) entry which is preliminary data.</text>
</comment>
<dbReference type="Pfam" id="PF02463">
    <property type="entry name" value="SMC_N"/>
    <property type="match status" value="1"/>
</dbReference>
<dbReference type="InterPro" id="IPR027417">
    <property type="entry name" value="P-loop_NTPase"/>
</dbReference>
<keyword evidence="1" id="KW-0175">Coiled coil</keyword>
<feature type="coiled-coil region" evidence="1">
    <location>
        <begin position="723"/>
        <end position="750"/>
    </location>
</feature>
<dbReference type="PANTHER" id="PTHR32114">
    <property type="entry name" value="ABC TRANSPORTER ABCH.3"/>
    <property type="match status" value="1"/>
</dbReference>
<keyword evidence="4" id="KW-1185">Reference proteome</keyword>
<accession>A0A0M3AY18</accession>